<evidence type="ECO:0008006" key="3">
    <source>
        <dbReference type="Google" id="ProtNLM"/>
    </source>
</evidence>
<dbReference type="AlphaFoldDB" id="A0AAP4JIN1"/>
<dbReference type="RefSeq" id="WP_013245479.1">
    <property type="nucleotide sequence ID" value="NC_014334.2"/>
</dbReference>
<gene>
    <name evidence="1" type="ORF">QUF16_05020</name>
</gene>
<dbReference type="Proteomes" id="UP001231451">
    <property type="component" value="Unassembled WGS sequence"/>
</dbReference>
<dbReference type="EMBL" id="JAUCBG010000003">
    <property type="protein sequence ID" value="MDM7453713.1"/>
    <property type="molecule type" value="Genomic_DNA"/>
</dbReference>
<evidence type="ECO:0000313" key="2">
    <source>
        <dbReference type="Proteomes" id="UP001231451"/>
    </source>
</evidence>
<dbReference type="KEGG" id="lcz:LCAZH_0542"/>
<dbReference type="PROSITE" id="PS51257">
    <property type="entry name" value="PROKAR_LIPOPROTEIN"/>
    <property type="match status" value="1"/>
</dbReference>
<organism evidence="1 2">
    <name type="scientific">Lacticaseibacillus paracasei</name>
    <name type="common">Lactobacillus paracasei</name>
    <dbReference type="NCBI Taxonomy" id="1597"/>
    <lineage>
        <taxon>Bacteria</taxon>
        <taxon>Bacillati</taxon>
        <taxon>Bacillota</taxon>
        <taxon>Bacilli</taxon>
        <taxon>Lactobacillales</taxon>
        <taxon>Lactobacillaceae</taxon>
        <taxon>Lacticaseibacillus</taxon>
    </lineage>
</organism>
<evidence type="ECO:0000313" key="1">
    <source>
        <dbReference type="EMBL" id="MDM7453713.1"/>
    </source>
</evidence>
<sequence length="345" mass="38691">MKQLLIIVSLFVLMLVSGCVHKQQTKINYAVAVVETTATTKKSLITYYSKQLKPVKQQPLKYAALGSIWNNEIYSGGKVFLIPTGLTKMENEHKVLGIDKRNGDATSYRVDRTSIQGIAVSSSHIYTTSNLNAVNYITQVNRKSNKVKEIELPFDYVSLLMYRNGNLFVFSTNFNDIQHNRLFIYNDKLELKRKVDLAEVPQYIQKATFLNNKLVFTATFDPNEPKPAELGIVNLDSWQVSTFRLKESAANDIIAYKDKLIVANTDVVESRGKSISLIDLHSKEVTLYDLNTGVDRLALSGDTLYALGADELASFDAAHGFAIKKHIKLMFHEGLGRSALFVAKP</sequence>
<proteinExistence type="predicted"/>
<protein>
    <recommendedName>
        <fullName evidence="3">Lipoprotein</fullName>
    </recommendedName>
</protein>
<name>A0AAP4JIN1_LACPA</name>
<dbReference type="KEGG" id="lcl:LOCK919_0713"/>
<dbReference type="SUPFAM" id="SSF69322">
    <property type="entry name" value="Tricorn protease domain 2"/>
    <property type="match status" value="1"/>
</dbReference>
<comment type="caution">
    <text evidence="1">The sequence shown here is derived from an EMBL/GenBank/DDBJ whole genome shotgun (WGS) entry which is preliminary data.</text>
</comment>
<reference evidence="1" key="1">
    <citation type="submission" date="2023-06" db="EMBL/GenBank/DDBJ databases">
        <title>Draft Genome Sequences of lactic acid bacteria strains isolated from fermented milk products.</title>
        <authorList>
            <person name="Elcheninov A.G."/>
            <person name="Klyukina A."/>
            <person name="Zayulina K.S."/>
            <person name="Gavirova L.A."/>
            <person name="Shcherbakova P.A."/>
            <person name="Shestakov A.I."/>
            <person name="Kublanov I.V."/>
            <person name="Kochetkova T.V."/>
        </authorList>
    </citation>
    <scope>NUCLEOTIDE SEQUENCE</scope>
    <source>
        <strain evidence="1">TOM.1374</strain>
    </source>
</reference>
<accession>A0AAP4JIN1</accession>